<comment type="cofactor">
    <cofactor evidence="12">
        <name>FAD</name>
        <dbReference type="ChEBI" id="CHEBI:57692"/>
    </cofactor>
    <text evidence="12">Binds 1 FAD per subunit.</text>
</comment>
<dbReference type="CDD" id="cd06849">
    <property type="entry name" value="lipoyl_domain"/>
    <property type="match status" value="1"/>
</dbReference>
<dbReference type="PRINTS" id="PR00368">
    <property type="entry name" value="FADPNR"/>
</dbReference>
<name>A0ABQ5TTU9_9GAMM</name>
<dbReference type="InterPro" id="IPR050151">
    <property type="entry name" value="Class-I_Pyr_Nuc-Dis_Oxidored"/>
</dbReference>
<dbReference type="InterPro" id="IPR023753">
    <property type="entry name" value="FAD/NAD-binding_dom"/>
</dbReference>
<dbReference type="PANTHER" id="PTHR22912:SF160">
    <property type="entry name" value="DIHYDROLIPOYL DEHYDROGENASE"/>
    <property type="match status" value="1"/>
</dbReference>
<evidence type="ECO:0000256" key="1">
    <source>
        <dbReference type="ARBA" id="ARBA00001938"/>
    </source>
</evidence>
<dbReference type="InterPro" id="IPR000089">
    <property type="entry name" value="Biotin_lipoyl"/>
</dbReference>
<evidence type="ECO:0000313" key="16">
    <source>
        <dbReference type="Proteomes" id="UP001161423"/>
    </source>
</evidence>
<dbReference type="InterPro" id="IPR006258">
    <property type="entry name" value="Lipoamide_DH"/>
</dbReference>
<dbReference type="InterPro" id="IPR012999">
    <property type="entry name" value="Pyr_OxRdtase_I_AS"/>
</dbReference>
<dbReference type="InterPro" id="IPR016156">
    <property type="entry name" value="FAD/NAD-linked_Rdtase_dimer_sf"/>
</dbReference>
<keyword evidence="4 12" id="KW-0285">Flavoprotein</keyword>
<feature type="domain" description="Lipoyl-binding" evidence="14">
    <location>
        <begin position="3"/>
        <end position="77"/>
    </location>
</feature>
<keyword evidence="10 12" id="KW-0676">Redox-active center</keyword>
<proteinExistence type="inferred from homology"/>
<evidence type="ECO:0000313" key="15">
    <source>
        <dbReference type="EMBL" id="GLP99399.1"/>
    </source>
</evidence>
<dbReference type="PROSITE" id="PS00076">
    <property type="entry name" value="PYRIDINE_REDOX_1"/>
    <property type="match status" value="1"/>
</dbReference>
<evidence type="ECO:0000256" key="10">
    <source>
        <dbReference type="ARBA" id="ARBA00023284"/>
    </source>
</evidence>
<feature type="compositionally biased region" description="Low complexity" evidence="13">
    <location>
        <begin position="89"/>
        <end position="113"/>
    </location>
</feature>
<dbReference type="Gene3D" id="3.50.50.60">
    <property type="entry name" value="FAD/NAD(P)-binding domain"/>
    <property type="match status" value="2"/>
</dbReference>
<dbReference type="NCBIfam" id="TIGR01350">
    <property type="entry name" value="lipoamide_DH"/>
    <property type="match status" value="1"/>
</dbReference>
<evidence type="ECO:0000256" key="3">
    <source>
        <dbReference type="ARBA" id="ARBA00012608"/>
    </source>
</evidence>
<keyword evidence="8 12" id="KW-0520">NAD</keyword>
<protein>
    <recommendedName>
        <fullName evidence="3 12">Dihydrolipoyl dehydrogenase</fullName>
        <ecNumber evidence="3 12">1.8.1.4</ecNumber>
    </recommendedName>
</protein>
<evidence type="ECO:0000256" key="4">
    <source>
        <dbReference type="ARBA" id="ARBA00022630"/>
    </source>
</evidence>
<keyword evidence="9" id="KW-1015">Disulfide bond</keyword>
<comment type="catalytic activity">
    <reaction evidence="11 12">
        <text>N(6)-[(R)-dihydrolipoyl]-L-lysyl-[protein] + NAD(+) = N(6)-[(R)-lipoyl]-L-lysyl-[protein] + NADH + H(+)</text>
        <dbReference type="Rhea" id="RHEA:15045"/>
        <dbReference type="Rhea" id="RHEA-COMP:10474"/>
        <dbReference type="Rhea" id="RHEA-COMP:10475"/>
        <dbReference type="ChEBI" id="CHEBI:15378"/>
        <dbReference type="ChEBI" id="CHEBI:57540"/>
        <dbReference type="ChEBI" id="CHEBI:57945"/>
        <dbReference type="ChEBI" id="CHEBI:83099"/>
        <dbReference type="ChEBI" id="CHEBI:83100"/>
        <dbReference type="EC" id="1.8.1.4"/>
    </reaction>
</comment>
<evidence type="ECO:0000256" key="2">
    <source>
        <dbReference type="ARBA" id="ARBA00007532"/>
    </source>
</evidence>
<sequence>MSEIEVKVPDIGDFDAVEIIEVLVSEGDVVEENQDIITLESDKAAMEIPSTAKGKIVSLKVAVGDKVSKGDVILTLEAEQPAGENTDSKAPATETKATAPAAEKTAPTPAAAPQGDADVHAEVLVLGSGPGGYTAAFRAADLGKQVVMVERHERIGGVCLNVGCIPSKALLHTAQIINEAEEMSHHGVKFNKPQIDIRELESWKSSVVNQLTGGLKALAKTRKVTIIQGEGSFTSPNTLKVEGPDGEKTISFDNCIIAAGSRVTKIPVFPNDDPRMMDSTDALELEDVPEKLLVIGGGIIGLEMATVYDALGSKITVVELQDSLIPGADKDIVKPLLKRVQEKYDNIYLNTKVSNIEPKDDGLLVTFEGKEAPEQAMFDKILVAVGRSPNGKLINAEAAGVIVTDHGFIETDGQMRTNVPHIFAIGDIVGQPMLAHKATHEGKVAAEVIAGQKSVFEPMTIPSVAYTDPEVAWMGMSEDEAKKQGIDYVKGAFPWAASGRSLSLGRDEGLTKALFEKETGRLIGAGIVGPNAGELIAEAVLALEMGADAEDIGLTIHPHPTLSETLGFAAEMAEGSITDLMPPRKTLHSK</sequence>
<keyword evidence="16" id="KW-1185">Reference proteome</keyword>
<dbReference type="Pfam" id="PF07992">
    <property type="entry name" value="Pyr_redox_2"/>
    <property type="match status" value="1"/>
</dbReference>
<dbReference type="Pfam" id="PF02852">
    <property type="entry name" value="Pyr_redox_dim"/>
    <property type="match status" value="1"/>
</dbReference>
<dbReference type="PRINTS" id="PR00411">
    <property type="entry name" value="PNDRDTASEI"/>
</dbReference>
<accession>A0ABQ5TTU9</accession>
<gene>
    <name evidence="15" type="primary">lpdA</name>
    <name evidence="15" type="ORF">GCM10007891_12530</name>
</gene>
<dbReference type="PROSITE" id="PS50968">
    <property type="entry name" value="BIOTINYL_LIPOYL"/>
    <property type="match status" value="1"/>
</dbReference>
<dbReference type="PANTHER" id="PTHR22912">
    <property type="entry name" value="DISULFIDE OXIDOREDUCTASE"/>
    <property type="match status" value="1"/>
</dbReference>
<evidence type="ECO:0000256" key="9">
    <source>
        <dbReference type="ARBA" id="ARBA00023157"/>
    </source>
</evidence>
<feature type="region of interest" description="Disordered" evidence="13">
    <location>
        <begin position="78"/>
        <end position="115"/>
    </location>
</feature>
<dbReference type="InterPro" id="IPR003016">
    <property type="entry name" value="2-oxoA_DH_lipoyl-BS"/>
</dbReference>
<dbReference type="SUPFAM" id="SSF51230">
    <property type="entry name" value="Single hybrid motif"/>
    <property type="match status" value="1"/>
</dbReference>
<evidence type="ECO:0000256" key="7">
    <source>
        <dbReference type="ARBA" id="ARBA00023002"/>
    </source>
</evidence>
<dbReference type="Gene3D" id="3.30.390.30">
    <property type="match status" value="1"/>
</dbReference>
<evidence type="ECO:0000256" key="13">
    <source>
        <dbReference type="SAM" id="MobiDB-lite"/>
    </source>
</evidence>
<organism evidence="15 16">
    <name type="scientific">Methylophaga thalassica</name>
    <dbReference type="NCBI Taxonomy" id="40223"/>
    <lineage>
        <taxon>Bacteria</taxon>
        <taxon>Pseudomonadati</taxon>
        <taxon>Pseudomonadota</taxon>
        <taxon>Gammaproteobacteria</taxon>
        <taxon>Thiotrichales</taxon>
        <taxon>Piscirickettsiaceae</taxon>
        <taxon>Methylophaga</taxon>
    </lineage>
</organism>
<dbReference type="EC" id="1.8.1.4" evidence="3 12"/>
<evidence type="ECO:0000256" key="11">
    <source>
        <dbReference type="ARBA" id="ARBA00049187"/>
    </source>
</evidence>
<keyword evidence="6 12" id="KW-0274">FAD</keyword>
<dbReference type="EMBL" id="BSND01000004">
    <property type="protein sequence ID" value="GLP99399.1"/>
    <property type="molecule type" value="Genomic_DNA"/>
</dbReference>
<evidence type="ECO:0000259" key="14">
    <source>
        <dbReference type="PROSITE" id="PS50968"/>
    </source>
</evidence>
<dbReference type="SUPFAM" id="SSF55424">
    <property type="entry name" value="FAD/NAD-linked reductases, dimerisation (C-terminal) domain"/>
    <property type="match status" value="1"/>
</dbReference>
<reference evidence="15" key="2">
    <citation type="submission" date="2023-01" db="EMBL/GenBank/DDBJ databases">
        <title>Draft genome sequence of Methylophaga thalassica strain NBRC 102424.</title>
        <authorList>
            <person name="Sun Q."/>
            <person name="Mori K."/>
        </authorList>
    </citation>
    <scope>NUCLEOTIDE SEQUENCE</scope>
    <source>
        <strain evidence="15">NBRC 102424</strain>
    </source>
</reference>
<dbReference type="Pfam" id="PF00364">
    <property type="entry name" value="Biotin_lipoyl"/>
    <property type="match status" value="1"/>
</dbReference>
<comment type="cofactor">
    <cofactor evidence="1">
        <name>(R)-lipoate</name>
        <dbReference type="ChEBI" id="CHEBI:83088"/>
    </cofactor>
</comment>
<dbReference type="RefSeq" id="WP_273180629.1">
    <property type="nucleotide sequence ID" value="NZ_BSND01000004.1"/>
</dbReference>
<evidence type="ECO:0000256" key="8">
    <source>
        <dbReference type="ARBA" id="ARBA00023027"/>
    </source>
</evidence>
<dbReference type="Proteomes" id="UP001161423">
    <property type="component" value="Unassembled WGS sequence"/>
</dbReference>
<comment type="similarity">
    <text evidence="2 12">Belongs to the class-I pyridine nucleotide-disulfide oxidoreductase family.</text>
</comment>
<comment type="caution">
    <text evidence="15">The sequence shown here is derived from an EMBL/GenBank/DDBJ whole genome shotgun (WGS) entry which is preliminary data.</text>
</comment>
<evidence type="ECO:0000256" key="12">
    <source>
        <dbReference type="RuleBase" id="RU003692"/>
    </source>
</evidence>
<dbReference type="InterPro" id="IPR036188">
    <property type="entry name" value="FAD/NAD-bd_sf"/>
</dbReference>
<dbReference type="PROSITE" id="PS00189">
    <property type="entry name" value="LIPOYL"/>
    <property type="match status" value="1"/>
</dbReference>
<reference evidence="15" key="1">
    <citation type="journal article" date="2014" name="Int. J. Syst. Evol. Microbiol.">
        <title>Complete genome of a new Firmicutes species belonging to the dominant human colonic microbiota ('Ruminococcus bicirculans') reveals two chromosomes and a selective capacity to utilize plant glucans.</title>
        <authorList>
            <consortium name="NISC Comparative Sequencing Program"/>
            <person name="Wegmann U."/>
            <person name="Louis P."/>
            <person name="Goesmann A."/>
            <person name="Henrissat B."/>
            <person name="Duncan S.H."/>
            <person name="Flint H.J."/>
        </authorList>
    </citation>
    <scope>NUCLEOTIDE SEQUENCE</scope>
    <source>
        <strain evidence="15">NBRC 102424</strain>
    </source>
</reference>
<keyword evidence="7 12" id="KW-0560">Oxidoreductase</keyword>
<keyword evidence="5" id="KW-0450">Lipoyl</keyword>
<evidence type="ECO:0000256" key="6">
    <source>
        <dbReference type="ARBA" id="ARBA00022827"/>
    </source>
</evidence>
<comment type="miscellaneous">
    <text evidence="12">The active site is a redox-active disulfide bond.</text>
</comment>
<dbReference type="SUPFAM" id="SSF51905">
    <property type="entry name" value="FAD/NAD(P)-binding domain"/>
    <property type="match status" value="1"/>
</dbReference>
<dbReference type="InterPro" id="IPR011053">
    <property type="entry name" value="Single_hybrid_motif"/>
</dbReference>
<dbReference type="InterPro" id="IPR004099">
    <property type="entry name" value="Pyr_nucl-diS_OxRdtase_dimer"/>
</dbReference>
<dbReference type="Gene3D" id="2.40.50.100">
    <property type="match status" value="1"/>
</dbReference>
<evidence type="ECO:0000256" key="5">
    <source>
        <dbReference type="ARBA" id="ARBA00022823"/>
    </source>
</evidence>